<evidence type="ECO:0000313" key="1">
    <source>
        <dbReference type="EMBL" id="RJY06910.1"/>
    </source>
</evidence>
<dbReference type="RefSeq" id="WP_121854815.1">
    <property type="nucleotide sequence ID" value="NZ_CP037952.1"/>
</dbReference>
<dbReference type="EMBL" id="QYYH01000144">
    <property type="protein sequence ID" value="RJY06910.1"/>
    <property type="molecule type" value="Genomic_DNA"/>
</dbReference>
<organism evidence="1 2">
    <name type="scientific">Parashewanella spongiae</name>
    <dbReference type="NCBI Taxonomy" id="342950"/>
    <lineage>
        <taxon>Bacteria</taxon>
        <taxon>Pseudomonadati</taxon>
        <taxon>Pseudomonadota</taxon>
        <taxon>Gammaproteobacteria</taxon>
        <taxon>Alteromonadales</taxon>
        <taxon>Shewanellaceae</taxon>
        <taxon>Parashewanella</taxon>
    </lineage>
</organism>
<comment type="caution">
    <text evidence="1">The sequence shown here is derived from an EMBL/GenBank/DDBJ whole genome shotgun (WGS) entry which is preliminary data.</text>
</comment>
<accession>A0A3A6TH51</accession>
<name>A0A3A6TH51_9GAMM</name>
<reference evidence="1 2" key="1">
    <citation type="submission" date="2018-09" db="EMBL/GenBank/DDBJ databases">
        <title>Phylogeny of the Shewanellaceae, and recommendation for two new genera, Pseudoshewanella and Parashewanella.</title>
        <authorList>
            <person name="Wang G."/>
        </authorList>
    </citation>
    <scope>NUCLEOTIDE SEQUENCE [LARGE SCALE GENOMIC DNA]</scope>
    <source>
        <strain evidence="1 2">KCTC 22492</strain>
    </source>
</reference>
<keyword evidence="2" id="KW-1185">Reference proteome</keyword>
<proteinExistence type="predicted"/>
<gene>
    <name evidence="1" type="ORF">D5R81_17000</name>
</gene>
<sequence>MSIPSNPAGSIKSGQLTIKMDEQAVEKLKQSATPEAQPFEVTFKTDKGLQVLQFLISAKKNENLEETIAQFHVENEHVFEDENPTISSNQLDFIAKKLSDYLNDQRIASASYDMSSSEKESSRVSGDGWREATKEDLRHIDEKDIWAEYDVNSIQFPDKISNPQDSLVTRATNKRFVSNEINRNVNKVITAFASLWQK</sequence>
<dbReference type="Proteomes" id="UP000273022">
    <property type="component" value="Unassembled WGS sequence"/>
</dbReference>
<dbReference type="AlphaFoldDB" id="A0A3A6TH51"/>
<evidence type="ECO:0000313" key="2">
    <source>
        <dbReference type="Proteomes" id="UP000273022"/>
    </source>
</evidence>
<protein>
    <submittedName>
        <fullName evidence="1">Uncharacterized protein</fullName>
    </submittedName>
</protein>